<evidence type="ECO:0000256" key="1">
    <source>
        <dbReference type="SAM" id="Coils"/>
    </source>
</evidence>
<feature type="coiled-coil region" evidence="1">
    <location>
        <begin position="76"/>
        <end position="185"/>
    </location>
</feature>
<dbReference type="SUPFAM" id="SSF54001">
    <property type="entry name" value="Cysteine proteinases"/>
    <property type="match status" value="1"/>
</dbReference>
<dbReference type="PANTHER" id="PTHR12460">
    <property type="entry name" value="CYCLIN-DEPENDENT KINASE INHIBITOR-RELATED PROTEIN"/>
    <property type="match status" value="1"/>
</dbReference>
<evidence type="ECO:0000313" key="5">
    <source>
        <dbReference type="Proteomes" id="UP001235712"/>
    </source>
</evidence>
<dbReference type="EMBL" id="JAUSQZ010000001">
    <property type="protein sequence ID" value="MDP9825234.1"/>
    <property type="molecule type" value="Genomic_DNA"/>
</dbReference>
<dbReference type="InterPro" id="IPR023346">
    <property type="entry name" value="Lysozyme-like_dom_sf"/>
</dbReference>
<accession>A0ABT9NXT7</accession>
<gene>
    <name evidence="4" type="ORF">J2S57_000983</name>
</gene>
<evidence type="ECO:0000256" key="2">
    <source>
        <dbReference type="SAM" id="MobiDB-lite"/>
    </source>
</evidence>
<proteinExistence type="predicted"/>
<dbReference type="RefSeq" id="WP_307238811.1">
    <property type="nucleotide sequence ID" value="NZ_JAUSQZ010000001.1"/>
</dbReference>
<sequence length="1698" mass="181448">MAGSQLAYSTLHLNITGDVDSFEKDVDRKLKAIADSLGTKFQERFDEAFERGLGRELSRSVQQATRRVERTAPTVTVNVDADAKQAEDQLQKLERTERTVRAKLELDAAKAEQKLQRLEQTERTIKSQLEIATAKAQLQIQKFTSQEADLQVEVDAGTEGAEAKLREVTERRRIAELELSAKTENAQAKLAQVVRDRKITLEARADTAAAEAQLDFAARDRTVNIDIDTGRAKSAISALTGALGNLGSAGSSLGSLGGAGGPIGGLAMAAGLSTGILAVVGTLPLLATGLAAAGAAGGVAMLAFRGVGEALAEMEKNAESAEDRLQAQKAAADAVKSAQSGLASAQSSLAGSYSSLAGAQAALKSAQAAAAQATQQAAEQVRSAQQGIKDAYREAAEANEDAARRVQDAERSIVDAQRDAKRAQEDLNQARKDAADRLREYKDQLADGALNERQAILDVKEAEEELARVRADPTADNLDRERAQLRLDRTRQNLDETRRANRELQTEADEAKKKGVEGSDEVKDAKERLRDSNERVKDSERALADARDAQRQAQLDGQKAIELAEAALTQAREAQARTAEQNAASIANAQRAIEDSERGVADAQRGVADAQRGVNTALENAAVAGKAQTEAWDALSPAAQRFTKKIAGMREALDGLTAIAATAMFGKLTTALDMFGDNPKLGQGIRDLVEGVGGAIGDVAVKFAQVSSGKEGEQFVGFLKDTLPDAVRSLGDVGTQLARIGAALLKAMGPAGMTLLNDFAGWLERLANWMNSTAGQKELTAFFNDLVPVVRAVASLVADTFRLLWELWPDADALSNIARPFQILSEFLGFLGKFFDEHPDVARNLWQIGQSLSSFGLINWVSSHMDSILGFFEGLSNFDFRKMAGDFSRGGADLISGFAEGIGTGLSSLFANLPGWFTKYVIDPILGLFGIRSPSTVAKGWGGDIIQGLKDGFQEKLLGFWDSAKTWFTQHIVTPILSFFGIASPSTVAKGWGSDIIQGLKDGFREKLAGFWASAKLWFTDSIINPVLSFFGIKSPSTVAKQWGDDIIQGLKDGIQQKLSGFWASAKVWFTDHVVTPIKTFFGIQSPSTVAKQWGDDIIQGLKDGVREKLSGFWASAKLWFQGNIVDPVRSFFGLDDKESMFHKIGSSLSSGLANGIKSKAEEIKKAFVTPLVWVMRAVVNGGLIGGFNKLLSKLKLPESMQIPEINGSIGGEKFATGGYVRGPGSATSDSIPAMLSDGEFVIKARSVKKIGVARLNQLNQMGTDYGGDPGGVFVNEGYGRRGFAGGGLVESRVKRTKEWLPSVDPKPYVWGAVGPNAFDCSGLVGDVWARLTGNPTNRRYFTTSSNPKTFGFQKGKGTFTMGLQPGQHMAGNLGGLGFEARSTKTGIFVGGSAKSVTKFPQQWFLPIVGDQFVGGGAGVYDSSVGGEAASGLMGVLDAVVEKASNVPNGGAVIGPAVGQITKNIRAGIADLPLVGFLSKIAGKAWDSAKGLFSGVTGSVKDLAAGVGIGGGSGSGPTSPSGNQKIVKDMAEAMYGWKGAQWDALYQLVMHESGFRNTAQNPNSSAYGMFQFIDGTWQHYGGAKTSDPRKQTEYGLKYIKARYGDPGNAWRTWLSRDPHWYDNGGWLPPGDTWTRNNTGKPEAILTNEQWQAVIGGKDAPVKGDTIINVSTDDDRKIAEVIAREQAKHDLKLQVTGAI</sequence>
<feature type="domain" description="Transglycosylase SLT" evidence="3">
    <location>
        <begin position="1539"/>
        <end position="1611"/>
    </location>
</feature>
<evidence type="ECO:0000259" key="3">
    <source>
        <dbReference type="Pfam" id="PF01464"/>
    </source>
</evidence>
<dbReference type="Gene3D" id="1.10.530.10">
    <property type="match status" value="1"/>
</dbReference>
<dbReference type="SUPFAM" id="SSF53955">
    <property type="entry name" value="Lysozyme-like"/>
    <property type="match status" value="1"/>
</dbReference>
<dbReference type="Gene3D" id="3.90.1720.10">
    <property type="entry name" value="endopeptidase domain like (from Nostoc punctiforme)"/>
    <property type="match status" value="1"/>
</dbReference>
<protein>
    <recommendedName>
        <fullName evidence="3">Transglycosylase SLT domain-containing protein</fullName>
    </recommendedName>
</protein>
<feature type="compositionally biased region" description="Basic and acidic residues" evidence="2">
    <location>
        <begin position="467"/>
        <end position="550"/>
    </location>
</feature>
<comment type="caution">
    <text evidence="4">The sequence shown here is derived from an EMBL/GenBank/DDBJ whole genome shotgun (WGS) entry which is preliminary data.</text>
</comment>
<name>A0ABT9NXT7_9ACTN</name>
<dbReference type="Pfam" id="PF01464">
    <property type="entry name" value="SLT"/>
    <property type="match status" value="1"/>
</dbReference>
<reference evidence="4 5" key="1">
    <citation type="submission" date="2023-07" db="EMBL/GenBank/DDBJ databases">
        <title>Sequencing the genomes of 1000 actinobacteria strains.</title>
        <authorList>
            <person name="Klenk H.-P."/>
        </authorList>
    </citation>
    <scope>NUCLEOTIDE SEQUENCE [LARGE SCALE GENOMIC DNA]</scope>
    <source>
        <strain evidence="4 5">DSM 44388</strain>
    </source>
</reference>
<dbReference type="InterPro" id="IPR038765">
    <property type="entry name" value="Papain-like_cys_pep_sf"/>
</dbReference>
<feature type="region of interest" description="Disordered" evidence="2">
    <location>
        <begin position="467"/>
        <end position="553"/>
    </location>
</feature>
<organism evidence="4 5">
    <name type="scientific">Kineosporia succinea</name>
    <dbReference type="NCBI Taxonomy" id="84632"/>
    <lineage>
        <taxon>Bacteria</taxon>
        <taxon>Bacillati</taxon>
        <taxon>Actinomycetota</taxon>
        <taxon>Actinomycetes</taxon>
        <taxon>Kineosporiales</taxon>
        <taxon>Kineosporiaceae</taxon>
        <taxon>Kineosporia</taxon>
    </lineage>
</organism>
<dbReference type="Proteomes" id="UP001235712">
    <property type="component" value="Unassembled WGS sequence"/>
</dbReference>
<evidence type="ECO:0000313" key="4">
    <source>
        <dbReference type="EMBL" id="MDP9825234.1"/>
    </source>
</evidence>
<keyword evidence="5" id="KW-1185">Reference proteome</keyword>
<dbReference type="InterPro" id="IPR008258">
    <property type="entry name" value="Transglycosylase_SLT_dom_1"/>
</dbReference>
<keyword evidence="1" id="KW-0175">Coiled coil</keyword>